<gene>
    <name evidence="2" type="ORF">BJ878DRAFT_518002</name>
</gene>
<organism evidence="2 3">
    <name type="scientific">Calycina marina</name>
    <dbReference type="NCBI Taxonomy" id="1763456"/>
    <lineage>
        <taxon>Eukaryota</taxon>
        <taxon>Fungi</taxon>
        <taxon>Dikarya</taxon>
        <taxon>Ascomycota</taxon>
        <taxon>Pezizomycotina</taxon>
        <taxon>Leotiomycetes</taxon>
        <taxon>Helotiales</taxon>
        <taxon>Pezizellaceae</taxon>
        <taxon>Calycina</taxon>
    </lineage>
</organism>
<dbReference type="EMBL" id="MU254129">
    <property type="protein sequence ID" value="KAG9241976.1"/>
    <property type="molecule type" value="Genomic_DNA"/>
</dbReference>
<evidence type="ECO:0000313" key="3">
    <source>
        <dbReference type="Proteomes" id="UP000887226"/>
    </source>
</evidence>
<feature type="transmembrane region" description="Helical" evidence="1">
    <location>
        <begin position="40"/>
        <end position="61"/>
    </location>
</feature>
<keyword evidence="1" id="KW-1133">Transmembrane helix</keyword>
<dbReference type="Proteomes" id="UP000887226">
    <property type="component" value="Unassembled WGS sequence"/>
</dbReference>
<reference evidence="2" key="1">
    <citation type="journal article" date="2021" name="IMA Fungus">
        <title>Genomic characterization of three marine fungi, including Emericellopsis atlantica sp. nov. with signatures of a generalist lifestyle and marine biomass degradation.</title>
        <authorList>
            <person name="Hagestad O.C."/>
            <person name="Hou L."/>
            <person name="Andersen J.H."/>
            <person name="Hansen E.H."/>
            <person name="Altermark B."/>
            <person name="Li C."/>
            <person name="Kuhnert E."/>
            <person name="Cox R.J."/>
            <person name="Crous P.W."/>
            <person name="Spatafora J.W."/>
            <person name="Lail K."/>
            <person name="Amirebrahimi M."/>
            <person name="Lipzen A."/>
            <person name="Pangilinan J."/>
            <person name="Andreopoulos W."/>
            <person name="Hayes R.D."/>
            <person name="Ng V."/>
            <person name="Grigoriev I.V."/>
            <person name="Jackson S.A."/>
            <person name="Sutton T.D.S."/>
            <person name="Dobson A.D.W."/>
            <person name="Rama T."/>
        </authorList>
    </citation>
    <scope>NUCLEOTIDE SEQUENCE</scope>
    <source>
        <strain evidence="2">TRa3180A</strain>
    </source>
</reference>
<accession>A0A9P7YYF2</accession>
<keyword evidence="3" id="KW-1185">Reference proteome</keyword>
<feature type="transmembrane region" description="Helical" evidence="1">
    <location>
        <begin position="12"/>
        <end position="34"/>
    </location>
</feature>
<sequence>MLFNLLPVVRTVLLPVARSMILLVGLLVIHRLGISVIHQVGLFVALCMAFFTHAAISSMCVSSRGRRLLWRTRTRILRLLRWWWVP</sequence>
<evidence type="ECO:0000313" key="2">
    <source>
        <dbReference type="EMBL" id="KAG9241976.1"/>
    </source>
</evidence>
<keyword evidence="1" id="KW-0812">Transmembrane</keyword>
<name>A0A9P7YYF2_9HELO</name>
<protein>
    <submittedName>
        <fullName evidence="2">Uncharacterized protein</fullName>
    </submittedName>
</protein>
<proteinExistence type="predicted"/>
<evidence type="ECO:0000256" key="1">
    <source>
        <dbReference type="SAM" id="Phobius"/>
    </source>
</evidence>
<dbReference type="AlphaFoldDB" id="A0A9P7YYF2"/>
<comment type="caution">
    <text evidence="2">The sequence shown here is derived from an EMBL/GenBank/DDBJ whole genome shotgun (WGS) entry which is preliminary data.</text>
</comment>
<keyword evidence="1" id="KW-0472">Membrane</keyword>